<sequence length="277" mass="32655">MVHIHFQTETEALKLLEYVSVHPLGTELNPYIQFQPERGLLLHIKQKYMKKMLALLSDVFYTFLLEDKLLSVLESIVRQRFYFREQEEIDSIVEIACSIIEGEQHEKKVTAFNKEREIIQEGLKTFLTDKVSFSFDSFATFRLKSFYDSLLEYVELAIDEYKLEQDYQSFIAALRDFLRERKPKMDNVHLLHNDGFHFYDGELRKLGKQEIYKLIDRKLLADNPIYVDSTALAPLLSIAPRNLHLYTDEAEDGLIQTITRIFEERTIIRPTAAFKRS</sequence>
<dbReference type="NCBIfam" id="TIGR02834">
    <property type="entry name" value="spo_ytxC"/>
    <property type="match status" value="1"/>
</dbReference>
<dbReference type="AlphaFoldDB" id="A0A372LSD1"/>
<dbReference type="InterPro" id="IPR014199">
    <property type="entry name" value="Spore_YtxC"/>
</dbReference>
<keyword evidence="2" id="KW-1185">Reference proteome</keyword>
<reference evidence="1 2" key="1">
    <citation type="submission" date="2018-08" db="EMBL/GenBank/DDBJ databases">
        <title>Bacillus chawlae sp. nov., Bacillus glennii sp. nov., and Bacillus saganii sp. nov. Isolated from the Vehicle Assembly Building at Kennedy Space Center where the Viking Spacecraft were Assembled.</title>
        <authorList>
            <person name="Seuylemezian A."/>
            <person name="Vaishampayan P."/>
        </authorList>
    </citation>
    <scope>NUCLEOTIDE SEQUENCE [LARGE SCALE GENOMIC DNA]</scope>
    <source>
        <strain evidence="1 2">V47-23a</strain>
    </source>
</reference>
<accession>A0A372LSD1</accession>
<evidence type="ECO:0000313" key="2">
    <source>
        <dbReference type="Proteomes" id="UP000264541"/>
    </source>
</evidence>
<dbReference type="EMBL" id="QVTE01000012">
    <property type="protein sequence ID" value="RFU70720.1"/>
    <property type="molecule type" value="Genomic_DNA"/>
</dbReference>
<name>A0A372LSD1_9BACI</name>
<proteinExistence type="predicted"/>
<dbReference type="Pfam" id="PF08812">
    <property type="entry name" value="YtxC"/>
    <property type="match status" value="1"/>
</dbReference>
<organism evidence="1 2">
    <name type="scientific">Peribacillus saganii</name>
    <dbReference type="NCBI Taxonomy" id="2303992"/>
    <lineage>
        <taxon>Bacteria</taxon>
        <taxon>Bacillati</taxon>
        <taxon>Bacillota</taxon>
        <taxon>Bacilli</taxon>
        <taxon>Bacillales</taxon>
        <taxon>Bacillaceae</taxon>
        <taxon>Peribacillus</taxon>
    </lineage>
</organism>
<evidence type="ECO:0000313" key="1">
    <source>
        <dbReference type="EMBL" id="RFU70720.1"/>
    </source>
</evidence>
<gene>
    <name evidence="1" type="primary">ytxC</name>
    <name evidence="1" type="ORF">D0469_05210</name>
</gene>
<dbReference type="Proteomes" id="UP000264541">
    <property type="component" value="Unassembled WGS sequence"/>
</dbReference>
<protein>
    <submittedName>
        <fullName evidence="1">Putative sporulation protein YtxC</fullName>
    </submittedName>
</protein>
<comment type="caution">
    <text evidence="1">The sequence shown here is derived from an EMBL/GenBank/DDBJ whole genome shotgun (WGS) entry which is preliminary data.</text>
</comment>